<gene>
    <name evidence="4" type="ORF">ACFFH7_03775</name>
</gene>
<feature type="transmembrane region" description="Helical" evidence="3">
    <location>
        <begin position="143"/>
        <end position="164"/>
    </location>
</feature>
<feature type="compositionally biased region" description="Polar residues" evidence="2">
    <location>
        <begin position="1280"/>
        <end position="1301"/>
    </location>
</feature>
<keyword evidence="3" id="KW-0472">Membrane</keyword>
<dbReference type="PROSITE" id="PS00080">
    <property type="entry name" value="MULTICOPPER_OXIDASE2"/>
    <property type="match status" value="1"/>
</dbReference>
<keyword evidence="3" id="KW-0812">Transmembrane</keyword>
<organism evidence="4 5">
    <name type="scientific">Kutzneria chonburiensis</name>
    <dbReference type="NCBI Taxonomy" id="1483604"/>
    <lineage>
        <taxon>Bacteria</taxon>
        <taxon>Bacillati</taxon>
        <taxon>Actinomycetota</taxon>
        <taxon>Actinomycetes</taxon>
        <taxon>Pseudonocardiales</taxon>
        <taxon>Pseudonocardiaceae</taxon>
        <taxon>Kutzneria</taxon>
    </lineage>
</organism>
<dbReference type="Gene3D" id="2.60.40.420">
    <property type="entry name" value="Cupredoxins - blue copper proteins"/>
    <property type="match status" value="5"/>
</dbReference>
<evidence type="ECO:0000313" key="4">
    <source>
        <dbReference type="EMBL" id="MFC0540584.1"/>
    </source>
</evidence>
<dbReference type="EMBL" id="JBHLUD010000001">
    <property type="protein sequence ID" value="MFC0540584.1"/>
    <property type="molecule type" value="Genomic_DNA"/>
</dbReference>
<feature type="transmembrane region" description="Helical" evidence="3">
    <location>
        <begin position="69"/>
        <end position="87"/>
    </location>
</feature>
<feature type="transmembrane region" description="Helical" evidence="3">
    <location>
        <begin position="107"/>
        <end position="131"/>
    </location>
</feature>
<feature type="region of interest" description="Disordered" evidence="2">
    <location>
        <begin position="1055"/>
        <end position="1079"/>
    </location>
</feature>
<keyword evidence="3" id="KW-1133">Transmembrane helix</keyword>
<comment type="caution">
    <text evidence="4">The sequence shown here is derived from an EMBL/GenBank/DDBJ whole genome shotgun (WGS) entry which is preliminary data.</text>
</comment>
<feature type="region of interest" description="Disordered" evidence="2">
    <location>
        <begin position="1089"/>
        <end position="1108"/>
    </location>
</feature>
<evidence type="ECO:0000256" key="1">
    <source>
        <dbReference type="ARBA" id="ARBA00022723"/>
    </source>
</evidence>
<reference evidence="4 5" key="1">
    <citation type="submission" date="2024-09" db="EMBL/GenBank/DDBJ databases">
        <authorList>
            <person name="Sun Q."/>
            <person name="Mori K."/>
        </authorList>
    </citation>
    <scope>NUCLEOTIDE SEQUENCE [LARGE SCALE GENOMIC DNA]</scope>
    <source>
        <strain evidence="4 5">TBRC 1432</strain>
    </source>
</reference>
<dbReference type="RefSeq" id="WP_273939384.1">
    <property type="nucleotide sequence ID" value="NZ_CP097263.1"/>
</dbReference>
<evidence type="ECO:0000256" key="3">
    <source>
        <dbReference type="SAM" id="Phobius"/>
    </source>
</evidence>
<keyword evidence="1" id="KW-0479">Metal-binding</keyword>
<feature type="region of interest" description="Disordered" evidence="2">
    <location>
        <begin position="1258"/>
        <end position="1307"/>
    </location>
</feature>
<dbReference type="InterPro" id="IPR008972">
    <property type="entry name" value="Cupredoxin"/>
</dbReference>
<accession>A0ABV6MK89</accession>
<dbReference type="Proteomes" id="UP001589810">
    <property type="component" value="Unassembled WGS sequence"/>
</dbReference>
<protein>
    <recommendedName>
        <fullName evidence="6">Plastocyanin-like domain-containing protein</fullName>
    </recommendedName>
</protein>
<dbReference type="InterPro" id="IPR002355">
    <property type="entry name" value="Cu_oxidase_Cu_BS"/>
</dbReference>
<dbReference type="SUPFAM" id="SSF49503">
    <property type="entry name" value="Cupredoxins"/>
    <property type="match status" value="5"/>
</dbReference>
<keyword evidence="5" id="KW-1185">Reference proteome</keyword>
<name>A0ABV6MK89_9PSEU</name>
<sequence>MRWSRSTVAVTIAIVVSFWRHVGDLGPAAIALDAMACVPVAAAAVWLAGRTAPLLGLSGDRALTRIATAALVSLLFVPAFLPLAIALPTLDLLVGAAAPQSLVDLSAAARAAAAAQPVALLAALVAIHVFAEPSAMEPVRRSRGWPVVITSIASVLALVTLQLVSLPAQATAAEPTGSAGSCDTAPKRVYTVYAINVDITVDRFGDHDPFGFMYVLAADLNAVRAQEAALQKAAAVGADPTTGAKVSNGLDEDPIQPLVLRARLGECVQITLTNKLTVAPRTGPGFGTPFVTTQPGGVPSVSVDMAGVSYNAAAGAGGQAVGNNPTSVMVPPGGSHTYQYYLDPLIGEGAKVFHSGGDATQLTAHGLFGALIAEPAGSTWLDPDTGVDRTTDATFNSFAAIIKPGSGTTFREFAIMYHEIGDEMFNLRRPPREDGGDTNCFDDPDGLGAPLPMLDEGGIDNCGTDTADYRPGSRALNYRSEPFFRRQELLVQKKGADDSTLPASESLMYSSYTNGDPATPMPRSYLGEPTKTRLIDAGFEQLHVHHLHGGGDRWPQNPGAQASNFAGGLEKTPPNDTASINLDSQSIGPGETYNLEHECGAGGCQQAVGDFLYHCHIAQHYIAGMWGIWRVFDTRQANLAPLPGRTAPPTAVTSQSLLGLTIAGKTVVPRSGLNNPATQIAVEDLVENEIPPQGARLGDTDATVWDWQKAGTLSAPLYLGEPEDTLVWPNYASSTPGQRKAILFNPLNGRPAYPLMAPHLGERPPFSPAGHSGTPYLGNTASSTRPDGLCPANAPVRTYNVTAISTPIKETARETDQHGEIYVLNQDKSAVLGGTKSADPLVIRSNVGDCVAITLSSELDPAVQPKVNMHTHFVQFDPQGSDGVITGYNYEQSIYADQDEGRTSTASTGGNASGVTVSNTTNLRPGIFIGVGVGRTDIEVRKITSIVGARLNFDVPLAQPHAAGEPVSVEFTQYRWYSDVDSGTVFWHDHVNGIKSWAHGLFGAHIIEPAGSTYHDPNTGALIQSGTMADIYTTSPVGVGVKSAFREFAVFLGNGRQGRPELSNPDLPGPQNRNAGQECEEGSINLRAAPLGERTPPGATPENPATTQQRQEFNGAVCRNAYSNVNDGNGTDTAAATVTTVDPYVFSSVKYGDPQTPLLQAYVGDPVVLRTVGTNDRDEALRIQGERFRRERFNGDGELVDAATTGISERFDYVLDGGAGGPAGMPGDYLYYSTRNFAVESGAWGIFRVRDHVDPSLKPLPDRPVPPSGQGFPVLKAATGDTQATPGPNPPSTGATTSRSPCPSGAPTRSYDVSIFATTLPTAPTADTNGIVYSLTSDMTNIQSGRRKVEPLVLRANQGDCVQITLRNQIPAGSAYGGSRAGFDLGKLLGNPQLSGGAAVGLNPDTTVAAGKSANYQFYADKQLGTSIFQDLGSVAALRHGAYGMLIVEPSGSTWCDSVTNAPLTSTATSTQAIIRSPGGDFREFALSMGTTDQQYARSIVPYQDVVAGAGVNSVFAGNQPVADLGHSNINYASTPLTTRMGKSADYGGAFGSAEYGDPATPVLTARAGDPVVLRVGLGASDQFSTFGIGGHEFPQEPQMWNGTSDRRSQLLTARSLTAGETMEVELVGGAGGPQHYTGDYLYGDNRQPFTEAGMWGILRVLPASAAGPASI</sequence>
<evidence type="ECO:0008006" key="6">
    <source>
        <dbReference type="Google" id="ProtNLM"/>
    </source>
</evidence>
<evidence type="ECO:0000313" key="5">
    <source>
        <dbReference type="Proteomes" id="UP001589810"/>
    </source>
</evidence>
<evidence type="ECO:0000256" key="2">
    <source>
        <dbReference type="SAM" id="MobiDB-lite"/>
    </source>
</evidence>
<feature type="transmembrane region" description="Helical" evidence="3">
    <location>
        <begin position="28"/>
        <end position="48"/>
    </location>
</feature>
<proteinExistence type="predicted"/>